<dbReference type="InterPro" id="IPR052260">
    <property type="entry name" value="Autophagy_Rcpt_SigReg"/>
</dbReference>
<reference evidence="8" key="1">
    <citation type="submission" date="2017-01" db="EMBL/GenBank/DDBJ databases">
        <title>Comparative genomics of anhydrobiosis in the tardigrade Hypsibius dujardini.</title>
        <authorList>
            <person name="Yoshida Y."/>
            <person name="Koutsovoulos G."/>
            <person name="Laetsch D."/>
            <person name="Stevens L."/>
            <person name="Kumar S."/>
            <person name="Horikawa D."/>
            <person name="Ishino K."/>
            <person name="Komine S."/>
            <person name="Tomita M."/>
            <person name="Blaxter M."/>
            <person name="Arakawa K."/>
        </authorList>
    </citation>
    <scope>NUCLEOTIDE SEQUENCE [LARGE SCALE GENOMIC DNA]</scope>
    <source>
        <strain evidence="8">Z151</strain>
    </source>
</reference>
<keyword evidence="1" id="KW-0479">Metal-binding</keyword>
<dbReference type="GO" id="GO:0008270">
    <property type="term" value="F:zinc ion binding"/>
    <property type="evidence" value="ECO:0007669"/>
    <property type="project" value="UniProtKB-KW"/>
</dbReference>
<evidence type="ECO:0000259" key="6">
    <source>
        <dbReference type="PROSITE" id="PS50135"/>
    </source>
</evidence>
<dbReference type="AlphaFoldDB" id="A0A9X6ND95"/>
<evidence type="ECO:0000256" key="4">
    <source>
        <dbReference type="PROSITE-ProRule" id="PRU00228"/>
    </source>
</evidence>
<comment type="caution">
    <text evidence="7">The sequence shown here is derived from an EMBL/GenBank/DDBJ whole genome shotgun (WGS) entry which is preliminary data.</text>
</comment>
<evidence type="ECO:0000256" key="3">
    <source>
        <dbReference type="ARBA" id="ARBA00022833"/>
    </source>
</evidence>
<dbReference type="CDD" id="cd02340">
    <property type="entry name" value="ZZ_NBR1_like"/>
    <property type="match status" value="1"/>
</dbReference>
<dbReference type="PANTHER" id="PTHR15090">
    <property type="entry name" value="SEQUESTOSOME 1-RELATED"/>
    <property type="match status" value="1"/>
</dbReference>
<name>A0A9X6ND95_HYPEX</name>
<dbReference type="SUPFAM" id="SSF57850">
    <property type="entry name" value="RING/U-box"/>
    <property type="match status" value="2"/>
</dbReference>
<evidence type="ECO:0000256" key="2">
    <source>
        <dbReference type="ARBA" id="ARBA00022771"/>
    </source>
</evidence>
<feature type="domain" description="RING-type" evidence="5">
    <location>
        <begin position="460"/>
        <end position="496"/>
    </location>
</feature>
<dbReference type="EMBL" id="MTYJ01000243">
    <property type="protein sequence ID" value="OWA51887.1"/>
    <property type="molecule type" value="Genomic_DNA"/>
</dbReference>
<dbReference type="OrthoDB" id="1711136at2759"/>
<keyword evidence="2 4" id="KW-0863">Zinc-finger</keyword>
<dbReference type="PROSITE" id="PS01357">
    <property type="entry name" value="ZF_ZZ_1"/>
    <property type="match status" value="1"/>
</dbReference>
<dbReference type="SMART" id="SM00291">
    <property type="entry name" value="ZnF_ZZ"/>
    <property type="match status" value="1"/>
</dbReference>
<dbReference type="Proteomes" id="UP000192578">
    <property type="component" value="Unassembled WGS sequence"/>
</dbReference>
<organism evidence="7 8">
    <name type="scientific">Hypsibius exemplaris</name>
    <name type="common">Freshwater tardigrade</name>
    <dbReference type="NCBI Taxonomy" id="2072580"/>
    <lineage>
        <taxon>Eukaryota</taxon>
        <taxon>Metazoa</taxon>
        <taxon>Ecdysozoa</taxon>
        <taxon>Tardigrada</taxon>
        <taxon>Eutardigrada</taxon>
        <taxon>Parachela</taxon>
        <taxon>Hypsibioidea</taxon>
        <taxon>Hypsibiidae</taxon>
        <taxon>Hypsibius</taxon>
    </lineage>
</organism>
<protein>
    <recommendedName>
        <fullName evidence="9">RING-type domain-containing protein</fullName>
    </recommendedName>
</protein>
<keyword evidence="3" id="KW-0862">Zinc</keyword>
<proteinExistence type="predicted"/>
<dbReference type="Gene3D" id="3.30.40.10">
    <property type="entry name" value="Zinc/RING finger domain, C3HC4 (zinc finger)"/>
    <property type="match status" value="1"/>
</dbReference>
<accession>A0A9X6ND95</accession>
<dbReference type="InterPro" id="IPR000433">
    <property type="entry name" value="Znf_ZZ"/>
</dbReference>
<dbReference type="Gene3D" id="3.30.60.90">
    <property type="match status" value="1"/>
</dbReference>
<dbReference type="PROSITE" id="PS50135">
    <property type="entry name" value="ZF_ZZ_2"/>
    <property type="match status" value="1"/>
</dbReference>
<evidence type="ECO:0000313" key="8">
    <source>
        <dbReference type="Proteomes" id="UP000192578"/>
    </source>
</evidence>
<dbReference type="InterPro" id="IPR001841">
    <property type="entry name" value="Znf_RING"/>
</dbReference>
<evidence type="ECO:0000313" key="7">
    <source>
        <dbReference type="EMBL" id="OWA51887.1"/>
    </source>
</evidence>
<evidence type="ECO:0000259" key="5">
    <source>
        <dbReference type="PROSITE" id="PS50089"/>
    </source>
</evidence>
<sequence>MSNNLGRFLANIIREQQGQPTVSELSTLSGSLIIENDAAPAPAADIDHLVSEAVDNGRLLESLKSDYQARHQGQQRHIIRLRQSDPEVPVPTLTSVERNQRDHGGVFCDGCKDTFKGTRYKCIECPDYDLCRSCEVKDVHSQHSLIAIRVPELSVDILMEPDVKTEDDYDYIFDALVLRESPDLWMAVLKGSSLKLTTEVTRRLLTESVPSILLSATPTALFGLLVALKSTSNALTVLNAWTKDPKLHDHIKKRLLIEEYHVYALVRQETAAFAPNYDRANRMYAKLIDVLTDYDINGNGYLEATAALLAYRYLKVAGVIAENLCRRNGAPDDLSRSLLARMAFYQPTGSDAIDTPENTTHNDVWRVLGDGCLGASRLSEAMELHIRARYAGSYAEILSELQNQPSFGAWSTAADYLKMVKQSVNDTNVTVALTAALAKAQRFGEIQNHLMAPVSTDRLCVVCLVNMKTVAFNPCGHLCVCTDCADHGFQTCPVCRENVTNAIKIFT</sequence>
<dbReference type="InterPro" id="IPR043145">
    <property type="entry name" value="Znf_ZZ_sf"/>
</dbReference>
<keyword evidence="8" id="KW-1185">Reference proteome</keyword>
<dbReference type="InterPro" id="IPR013083">
    <property type="entry name" value="Znf_RING/FYVE/PHD"/>
</dbReference>
<feature type="domain" description="ZZ-type" evidence="6">
    <location>
        <begin position="103"/>
        <end position="153"/>
    </location>
</feature>
<evidence type="ECO:0000256" key="1">
    <source>
        <dbReference type="ARBA" id="ARBA00022723"/>
    </source>
</evidence>
<gene>
    <name evidence="7" type="ORF">BV898_16348</name>
</gene>
<evidence type="ECO:0008006" key="9">
    <source>
        <dbReference type="Google" id="ProtNLM"/>
    </source>
</evidence>
<dbReference type="Pfam" id="PF00569">
    <property type="entry name" value="ZZ"/>
    <property type="match status" value="1"/>
</dbReference>
<dbReference type="Pfam" id="PF13920">
    <property type="entry name" value="zf-C3HC4_3"/>
    <property type="match status" value="1"/>
</dbReference>
<dbReference type="PROSITE" id="PS50089">
    <property type="entry name" value="ZF_RING_2"/>
    <property type="match status" value="1"/>
</dbReference>
<dbReference type="FunFam" id="1.10.1170.10:FF:000002">
    <property type="entry name" value="Baculoviral IAP repeat containing 7"/>
    <property type="match status" value="1"/>
</dbReference>